<comment type="caution">
    <text evidence="1">The sequence shown here is derived from an EMBL/GenBank/DDBJ whole genome shotgun (WGS) entry which is preliminary data.</text>
</comment>
<reference evidence="1" key="1">
    <citation type="journal article" date="2019" name="Sci. Rep.">
        <title>Draft genome of Tanacetum cinerariifolium, the natural source of mosquito coil.</title>
        <authorList>
            <person name="Yamashiro T."/>
            <person name="Shiraishi A."/>
            <person name="Satake H."/>
            <person name="Nakayama K."/>
        </authorList>
    </citation>
    <scope>NUCLEOTIDE SEQUENCE</scope>
</reference>
<protein>
    <recommendedName>
        <fullName evidence="2">MAK10-like protein</fullName>
    </recommendedName>
</protein>
<evidence type="ECO:0008006" key="2">
    <source>
        <dbReference type="Google" id="ProtNLM"/>
    </source>
</evidence>
<dbReference type="AlphaFoldDB" id="A0A6L2JGR6"/>
<name>A0A6L2JGR6_TANCI</name>
<proteinExistence type="predicted"/>
<sequence length="414" mass="48013">MPPSAALRASWQVSLRNGECRTRTRGDNSVGYPHGFILHRIEIFSKKYKKVTKMIDIKNSGELREKNAEESWGLIKDLSLYDNENWNDPRDFAKPTKAISLPEDVLNASDRHLIELENKVKCLMEANLAPKYVTYNHQKNRAPPKKGIIKCPSKLLSPKYQAEPSIGNESRNSSSPKRVHFVYTITIVRKEDEPKETEPSKFDNDHHLDRNNENLVDKESKAFEIVIDEGELSDHRISDDGCEVDKEEEWVEYEEPLYLVDTNEESFYESLIEKMLSYSLNFDFRIEKGDLTYYNAIRNQGFVRTFMEITKLTLDSEQGLITFMDGVKEVTFKTLYIDFEMDDLTSEGHDLLSFRVILSEDDYSRGCERASGLESEFYRDIDKLGPSYKEEIKRIDLDVSFEASRSRRNDNGIT</sequence>
<accession>A0A6L2JGR6</accession>
<evidence type="ECO:0000313" key="1">
    <source>
        <dbReference type="EMBL" id="GEU36126.1"/>
    </source>
</evidence>
<organism evidence="1">
    <name type="scientific">Tanacetum cinerariifolium</name>
    <name type="common">Dalmatian daisy</name>
    <name type="synonym">Chrysanthemum cinerariifolium</name>
    <dbReference type="NCBI Taxonomy" id="118510"/>
    <lineage>
        <taxon>Eukaryota</taxon>
        <taxon>Viridiplantae</taxon>
        <taxon>Streptophyta</taxon>
        <taxon>Embryophyta</taxon>
        <taxon>Tracheophyta</taxon>
        <taxon>Spermatophyta</taxon>
        <taxon>Magnoliopsida</taxon>
        <taxon>eudicotyledons</taxon>
        <taxon>Gunneridae</taxon>
        <taxon>Pentapetalae</taxon>
        <taxon>asterids</taxon>
        <taxon>campanulids</taxon>
        <taxon>Asterales</taxon>
        <taxon>Asteraceae</taxon>
        <taxon>Asteroideae</taxon>
        <taxon>Anthemideae</taxon>
        <taxon>Anthemidinae</taxon>
        <taxon>Tanacetum</taxon>
    </lineage>
</organism>
<gene>
    <name evidence="1" type="ORF">Tci_008104</name>
</gene>
<dbReference type="EMBL" id="BKCJ010000772">
    <property type="protein sequence ID" value="GEU36126.1"/>
    <property type="molecule type" value="Genomic_DNA"/>
</dbReference>